<keyword evidence="4" id="KW-1185">Reference proteome</keyword>
<dbReference type="SMART" id="SM00882">
    <property type="entry name" value="CoA_trans"/>
    <property type="match status" value="2"/>
</dbReference>
<comment type="caution">
    <text evidence="3">The sequence shown here is derived from an EMBL/GenBank/DDBJ whole genome shotgun (WGS) entry which is preliminary data.</text>
</comment>
<dbReference type="InterPro" id="IPR037171">
    <property type="entry name" value="NagB/RpiA_transferase-like"/>
</dbReference>
<name>A0ABX3Y1N8_STRPT</name>
<accession>A0ABX3Y1N8</accession>
<evidence type="ECO:0000256" key="2">
    <source>
        <dbReference type="SAM" id="MobiDB-lite"/>
    </source>
</evidence>
<dbReference type="EC" id="2.8.3.6" evidence="3"/>
<dbReference type="GO" id="GO:0047569">
    <property type="term" value="F:3-oxoadipate CoA-transferase activity"/>
    <property type="evidence" value="ECO:0007669"/>
    <property type="project" value="UniProtKB-EC"/>
</dbReference>
<gene>
    <name evidence="3" type="primary">catI</name>
    <name evidence="3" type="ORF">BG653_01926</name>
</gene>
<dbReference type="PANTHER" id="PTHR43293:SF3">
    <property type="entry name" value="CHOLESTEROL RING-CLEAVING HYDROLASE IPDB SUBUNIT"/>
    <property type="match status" value="1"/>
</dbReference>
<dbReference type="Pfam" id="PF01144">
    <property type="entry name" value="CoA_trans"/>
    <property type="match status" value="2"/>
</dbReference>
<dbReference type="SUPFAM" id="SSF100950">
    <property type="entry name" value="NagB/RpiA/CoA transferase-like"/>
    <property type="match status" value="2"/>
</dbReference>
<dbReference type="Gene3D" id="3.30.30.40">
    <property type="match status" value="1"/>
</dbReference>
<evidence type="ECO:0000313" key="3">
    <source>
        <dbReference type="EMBL" id="OSY46559.1"/>
    </source>
</evidence>
<evidence type="ECO:0000256" key="1">
    <source>
        <dbReference type="ARBA" id="ARBA00007047"/>
    </source>
</evidence>
<comment type="similarity">
    <text evidence="1">Belongs to the 3-oxoacid CoA-transferase subunit B family.</text>
</comment>
<feature type="region of interest" description="Disordered" evidence="2">
    <location>
        <begin position="272"/>
        <end position="323"/>
    </location>
</feature>
<keyword evidence="3" id="KW-0808">Transferase</keyword>
<sequence>MADIRSLHEAVAELIHDGDTVALEGFTHLIPFAAAHEIIRQGLKDLTLARMTPDVVYDQLIGAGAARKLVFSWGGNPGVGSLHRFRDAVEHGWPAPLEIDEHSHAGMANRYAAGAARLPFAVLRGYRGSDIPARTPTVSTVVCPFTGEELAAVAALNPDVTVIHAQQADRAGNVQLWGLTGVQKEAALAARRVLVTVEEIVGTLEPRPGSVVLPTWVVDAVALVPGGAHPSYAAGYSVRDNAYYREWDGIARDRAAFGRWLAECVRGEGSSARGAAVGDAGAGDRDGAGAAVAVPAASPERAPGSAPEDAPDSTPATAPDCTPDELMEVNAARALAGARSCFVGIGLPSTAANLARRTVNPDLVLVYESGTLGSKPTRLPLSIGDGELADTADSVVSVPEMFNYWLQGGRIDVGFLGAAQVDRFANINTTVVDRGPGRPEGRLPGAGGAPEIAANCGQVLMVLRHSRRNFVGTLDFVTTLGHGAGPGDRAALGLPGAGPTAVITDLGVLRPDPDTAELVLTELHPGVTADQVRAATGWDLREADRIGVTAPPTPAELAALRALKAAAADEPPHRSGKDA</sequence>
<feature type="compositionally biased region" description="Low complexity" evidence="2">
    <location>
        <begin position="288"/>
        <end position="303"/>
    </location>
</feature>
<dbReference type="PANTHER" id="PTHR43293">
    <property type="entry name" value="ACETATE COA-TRANSFERASE YDIF"/>
    <property type="match status" value="1"/>
</dbReference>
<organism evidence="3 4">
    <name type="scientific">Streptomyces platensis</name>
    <dbReference type="NCBI Taxonomy" id="58346"/>
    <lineage>
        <taxon>Bacteria</taxon>
        <taxon>Bacillati</taxon>
        <taxon>Actinomycetota</taxon>
        <taxon>Actinomycetes</taxon>
        <taxon>Kitasatosporales</taxon>
        <taxon>Streptomycetaceae</taxon>
        <taxon>Streptomyces</taxon>
    </lineage>
</organism>
<reference evidence="3 4" key="1">
    <citation type="submission" date="2016-09" db="EMBL/GenBank/DDBJ databases">
        <title>Streptomyces platensis DSM40041, a candidate organism with high potential of specific P450 cytochromes.</title>
        <authorList>
            <person name="Grumaz C."/>
            <person name="Vainshtein Y."/>
            <person name="Kirstahler P."/>
            <person name="Sohn K."/>
        </authorList>
    </citation>
    <scope>NUCLEOTIDE SEQUENCE [LARGE SCALE GENOMIC DNA]</scope>
    <source>
        <strain evidence="3 4">DSM 40041</strain>
    </source>
</reference>
<dbReference type="Proteomes" id="UP000194225">
    <property type="component" value="Unassembled WGS sequence"/>
</dbReference>
<dbReference type="InterPro" id="IPR004165">
    <property type="entry name" value="CoA_trans_fam_I"/>
</dbReference>
<dbReference type="Gene3D" id="3.40.1080.10">
    <property type="entry name" value="Glutaconate Coenzyme A-transferase"/>
    <property type="match status" value="2"/>
</dbReference>
<evidence type="ECO:0000313" key="4">
    <source>
        <dbReference type="Proteomes" id="UP000194225"/>
    </source>
</evidence>
<proteinExistence type="inferred from homology"/>
<dbReference type="EMBL" id="MIGA01000009">
    <property type="protein sequence ID" value="OSY46559.1"/>
    <property type="molecule type" value="Genomic_DNA"/>
</dbReference>
<protein>
    <submittedName>
        <fullName evidence="3">3-oxoadipate CoA-transferase subunit A</fullName>
        <ecNumber evidence="3">2.8.3.6</ecNumber>
    </submittedName>
</protein>